<dbReference type="NCBIfam" id="NF001419">
    <property type="entry name" value="PRK00293.1"/>
    <property type="match status" value="1"/>
</dbReference>
<dbReference type="EMBL" id="DXEV01000084">
    <property type="protein sequence ID" value="HIX56661.1"/>
    <property type="molecule type" value="Genomic_DNA"/>
</dbReference>
<feature type="compositionally biased region" description="Low complexity" evidence="7">
    <location>
        <begin position="93"/>
        <end position="110"/>
    </location>
</feature>
<dbReference type="GO" id="GO:0005886">
    <property type="term" value="C:plasma membrane"/>
    <property type="evidence" value="ECO:0007669"/>
    <property type="project" value="UniProtKB-SubCell"/>
</dbReference>
<sequence>MSIASELLSWWWKALAVFTSNTQNSQHPASTTYRGNTMVLAMACSVLIAIATVWGCNVAYAAPEPLTVENSSASPQALAHLQQLEEKASKGESPFASATDSTSSALDSFFGPATNSQPTANTTSADALQQLSQGNSASQINNPPSFTQALEKTLTISNQELPFELHTEQQGNVLRLNFSLRGQSYLYQNSLSLTAVDKGVIFAAPQLPPSTQHTDALGTAEVFFSELSLEIPLLQGKTGQRLRLSYQGCDEDGICYPPQRVNIELTEDITAPNEEALINGKTLWAATGMPNSNPNTEFSERNAGQQDSTDAESVLDQDEEMSWGDFDLITEENYSNALSKTIADNLVIGMLLCFVLGLGLDLTPCVLPMLPIFSAMIIGNAKQTSTKDTQSGTNTTNTKSGRRWGVLLLQNSAYALGLSITYTILGLLMSLLGSSLHSVLQSPTVLIIIAVLLLICALACADVIELQVPSAITSKLQKRISVLNTSNFYGAFMLGALSALIASPCTSAPLAGALLYVMQNGNLWVGGLSFFAIGLGMATPLLIIGIFGSKFLQRSSFIGDLVRRLLVIILLITAYYLVEHLLGRFELLVSSLLVYIITLYVLASIGTYIRKRQINMMITLMLAVVSLIPTYFAFGYLENHQLQKSYEQFTLVKDLEQFDHVTQNEYSYVVFTAKWCTNCKFMENTIYSQPDFLENTDNIKLVVVDITDAQDPNIQDIMKRYQIIGVPFYMTLNAEGQILHSQLGLSPKKQVLKSLEELHERRYQDFMSTHDHETQASRQSAVPN</sequence>
<feature type="transmembrane region" description="Helical" evidence="8">
    <location>
        <begin position="590"/>
        <end position="609"/>
    </location>
</feature>
<dbReference type="SUPFAM" id="SSF52833">
    <property type="entry name" value="Thioredoxin-like"/>
    <property type="match status" value="1"/>
</dbReference>
<feature type="transmembrane region" description="Helical" evidence="8">
    <location>
        <begin position="39"/>
        <end position="62"/>
    </location>
</feature>
<dbReference type="InterPro" id="IPR028250">
    <property type="entry name" value="DsbDN"/>
</dbReference>
<feature type="domain" description="Thioredoxin" evidence="9">
    <location>
        <begin position="640"/>
        <end position="760"/>
    </location>
</feature>
<keyword evidence="4" id="KW-0201">Cytochrome c-type biogenesis</keyword>
<reference evidence="10" key="1">
    <citation type="journal article" date="2021" name="PeerJ">
        <title>Extensive microbial diversity within the chicken gut microbiome revealed by metagenomics and culture.</title>
        <authorList>
            <person name="Gilroy R."/>
            <person name="Ravi A."/>
            <person name="Getino M."/>
            <person name="Pursley I."/>
            <person name="Horton D.L."/>
            <person name="Alikhan N.F."/>
            <person name="Baker D."/>
            <person name="Gharbi K."/>
            <person name="Hall N."/>
            <person name="Watson M."/>
            <person name="Adriaenssens E.M."/>
            <person name="Foster-Nyarko E."/>
            <person name="Jarju S."/>
            <person name="Secka A."/>
            <person name="Antonio M."/>
            <person name="Oren A."/>
            <person name="Chaudhuri R.R."/>
            <person name="La Ragione R."/>
            <person name="Hildebrand F."/>
            <person name="Pallen M.J."/>
        </authorList>
    </citation>
    <scope>NUCLEOTIDE SEQUENCE</scope>
    <source>
        <strain evidence="10">USASDec5-558</strain>
    </source>
</reference>
<dbReference type="SUPFAM" id="SSF74863">
    <property type="entry name" value="Thiol:disulfide interchange protein DsbD, N-terminal domain (DsbD-alpha)"/>
    <property type="match status" value="1"/>
</dbReference>
<evidence type="ECO:0000256" key="3">
    <source>
        <dbReference type="ARBA" id="ARBA00022692"/>
    </source>
</evidence>
<feature type="transmembrane region" description="Helical" evidence="8">
    <location>
        <begin position="523"/>
        <end position="549"/>
    </location>
</feature>
<feature type="transmembrane region" description="Helical" evidence="8">
    <location>
        <begin position="445"/>
        <end position="468"/>
    </location>
</feature>
<dbReference type="Gene3D" id="3.40.30.10">
    <property type="entry name" value="Glutaredoxin"/>
    <property type="match status" value="1"/>
</dbReference>
<keyword evidence="2" id="KW-1003">Cell membrane</keyword>
<dbReference type="Pfam" id="PF11412">
    <property type="entry name" value="DsbD_N"/>
    <property type="match status" value="1"/>
</dbReference>
<reference evidence="10" key="2">
    <citation type="submission" date="2021-04" db="EMBL/GenBank/DDBJ databases">
        <authorList>
            <person name="Gilroy R."/>
        </authorList>
    </citation>
    <scope>NUCLEOTIDE SEQUENCE</scope>
    <source>
        <strain evidence="10">USASDec5-558</strain>
    </source>
</reference>
<protein>
    <submittedName>
        <fullName evidence="10">Protein-disulfide reductase DsbD</fullName>
        <ecNumber evidence="10">1.8.1.8</ecNumber>
    </submittedName>
</protein>
<evidence type="ECO:0000313" key="10">
    <source>
        <dbReference type="EMBL" id="HIX56661.1"/>
    </source>
</evidence>
<dbReference type="EC" id="1.8.1.8" evidence="10"/>
<dbReference type="InterPro" id="IPR036249">
    <property type="entry name" value="Thioredoxin-like_sf"/>
</dbReference>
<evidence type="ECO:0000256" key="2">
    <source>
        <dbReference type="ARBA" id="ARBA00022475"/>
    </source>
</evidence>
<name>A0A9D1WCG3_9GAMM</name>
<evidence type="ECO:0000256" key="4">
    <source>
        <dbReference type="ARBA" id="ARBA00022748"/>
    </source>
</evidence>
<dbReference type="Gene3D" id="2.60.40.1250">
    <property type="entry name" value="Thiol:disulfide interchange protein DsbD, N-terminal domain"/>
    <property type="match status" value="1"/>
</dbReference>
<dbReference type="InterPro" id="IPR036929">
    <property type="entry name" value="DsbDN_sf"/>
</dbReference>
<dbReference type="PANTHER" id="PTHR32234:SF0">
    <property type="entry name" value="THIOL:DISULFIDE INTERCHANGE PROTEIN DSBD"/>
    <property type="match status" value="1"/>
</dbReference>
<dbReference type="PROSITE" id="PS51352">
    <property type="entry name" value="THIOREDOXIN_2"/>
    <property type="match status" value="1"/>
</dbReference>
<dbReference type="InterPro" id="IPR003834">
    <property type="entry name" value="Cyt_c_assmbl_TM_dom"/>
</dbReference>
<keyword evidence="10" id="KW-0560">Oxidoreductase</keyword>
<proteinExistence type="predicted"/>
<comment type="caution">
    <text evidence="10">The sequence shown here is derived from an EMBL/GenBank/DDBJ whole genome shotgun (WGS) entry which is preliminary data.</text>
</comment>
<evidence type="ECO:0000256" key="1">
    <source>
        <dbReference type="ARBA" id="ARBA00004651"/>
    </source>
</evidence>
<organism evidence="10 11">
    <name type="scientific">Candidatus Anaerobiospirillum pullistercoris</name>
    <dbReference type="NCBI Taxonomy" id="2838452"/>
    <lineage>
        <taxon>Bacteria</taxon>
        <taxon>Pseudomonadati</taxon>
        <taxon>Pseudomonadota</taxon>
        <taxon>Gammaproteobacteria</taxon>
        <taxon>Aeromonadales</taxon>
        <taxon>Succinivibrionaceae</taxon>
        <taxon>Anaerobiospirillum</taxon>
    </lineage>
</organism>
<dbReference type="InterPro" id="IPR013766">
    <property type="entry name" value="Thioredoxin_domain"/>
</dbReference>
<accession>A0A9D1WCG3</accession>
<evidence type="ECO:0000256" key="6">
    <source>
        <dbReference type="ARBA" id="ARBA00023136"/>
    </source>
</evidence>
<gene>
    <name evidence="10" type="primary">dsbD</name>
    <name evidence="10" type="ORF">H9850_04220</name>
</gene>
<feature type="region of interest" description="Disordered" evidence="7">
    <location>
        <begin position="89"/>
        <end position="122"/>
    </location>
</feature>
<comment type="subcellular location">
    <subcellularLocation>
        <location evidence="1">Cell membrane</location>
        <topology evidence="1">Multi-pass membrane protein</topology>
    </subcellularLocation>
</comment>
<dbReference type="Pfam" id="PF02683">
    <property type="entry name" value="DsbD_TM"/>
    <property type="match status" value="1"/>
</dbReference>
<keyword evidence="6 8" id="KW-0472">Membrane</keyword>
<feature type="transmembrane region" description="Helical" evidence="8">
    <location>
        <begin position="346"/>
        <end position="367"/>
    </location>
</feature>
<dbReference type="AlphaFoldDB" id="A0A9D1WCG3"/>
<evidence type="ECO:0000259" key="9">
    <source>
        <dbReference type="PROSITE" id="PS51352"/>
    </source>
</evidence>
<feature type="transmembrane region" description="Helical" evidence="8">
    <location>
        <begin position="561"/>
        <end position="578"/>
    </location>
</feature>
<dbReference type="GO" id="GO:0045454">
    <property type="term" value="P:cell redox homeostasis"/>
    <property type="evidence" value="ECO:0007669"/>
    <property type="project" value="TreeGrafter"/>
</dbReference>
<evidence type="ECO:0000256" key="5">
    <source>
        <dbReference type="ARBA" id="ARBA00022989"/>
    </source>
</evidence>
<feature type="region of interest" description="Disordered" evidence="7">
    <location>
        <begin position="289"/>
        <end position="316"/>
    </location>
</feature>
<dbReference type="GO" id="GO:0017004">
    <property type="term" value="P:cytochrome complex assembly"/>
    <property type="evidence" value="ECO:0007669"/>
    <property type="project" value="UniProtKB-KW"/>
</dbReference>
<evidence type="ECO:0000256" key="7">
    <source>
        <dbReference type="SAM" id="MobiDB-lite"/>
    </source>
</evidence>
<feature type="compositionally biased region" description="Polar residues" evidence="7">
    <location>
        <begin position="289"/>
        <end position="308"/>
    </location>
</feature>
<dbReference type="PANTHER" id="PTHR32234">
    <property type="entry name" value="THIOL:DISULFIDE INTERCHANGE PROTEIN DSBD"/>
    <property type="match status" value="1"/>
</dbReference>
<evidence type="ECO:0000313" key="11">
    <source>
        <dbReference type="Proteomes" id="UP000886829"/>
    </source>
</evidence>
<feature type="transmembrane region" description="Helical" evidence="8">
    <location>
        <begin position="616"/>
        <end position="637"/>
    </location>
</feature>
<evidence type="ECO:0000256" key="8">
    <source>
        <dbReference type="SAM" id="Phobius"/>
    </source>
</evidence>
<feature type="compositionally biased region" description="Polar residues" evidence="7">
    <location>
        <begin position="113"/>
        <end position="122"/>
    </location>
</feature>
<feature type="transmembrane region" description="Helical" evidence="8">
    <location>
        <begin position="488"/>
        <end position="517"/>
    </location>
</feature>
<keyword evidence="3 8" id="KW-0812">Transmembrane</keyword>
<dbReference type="Proteomes" id="UP000886829">
    <property type="component" value="Unassembled WGS sequence"/>
</dbReference>
<keyword evidence="5 8" id="KW-1133">Transmembrane helix</keyword>
<dbReference type="Pfam" id="PF00085">
    <property type="entry name" value="Thioredoxin"/>
    <property type="match status" value="1"/>
</dbReference>
<feature type="transmembrane region" description="Helical" evidence="8">
    <location>
        <begin position="412"/>
        <end position="433"/>
    </location>
</feature>
<dbReference type="GO" id="GO:0047134">
    <property type="term" value="F:protein-disulfide reductase [NAD(P)H] activity"/>
    <property type="evidence" value="ECO:0007669"/>
    <property type="project" value="UniProtKB-EC"/>
</dbReference>